<dbReference type="InterPro" id="IPR038062">
    <property type="entry name" value="ScdA-like_N_sf"/>
</dbReference>
<organism evidence="1 2">
    <name type="scientific">Faecalibacterium langellae</name>
    <dbReference type="NCBI Taxonomy" id="3435293"/>
    <lineage>
        <taxon>Bacteria</taxon>
        <taxon>Bacillati</taxon>
        <taxon>Bacillota</taxon>
        <taxon>Clostridia</taxon>
        <taxon>Eubacteriales</taxon>
        <taxon>Oscillospiraceae</taxon>
        <taxon>Faecalibacterium</taxon>
    </lineage>
</organism>
<dbReference type="Pfam" id="PF08984">
    <property type="entry name" value="DUF1858"/>
    <property type="match status" value="1"/>
</dbReference>
<dbReference type="EMBL" id="NMTQ01000022">
    <property type="protein sequence ID" value="PDX58674.1"/>
    <property type="molecule type" value="Genomic_DNA"/>
</dbReference>
<keyword evidence="2" id="KW-1185">Reference proteome</keyword>
<gene>
    <name evidence="1" type="ORF">CGS46_06075</name>
</gene>
<dbReference type="Proteomes" id="UP000220752">
    <property type="component" value="Unassembled WGS sequence"/>
</dbReference>
<accession>A0A2A6ZBG5</accession>
<evidence type="ECO:0000313" key="2">
    <source>
        <dbReference type="Proteomes" id="UP000220752"/>
    </source>
</evidence>
<dbReference type="NCBIfam" id="TIGR03980">
    <property type="entry name" value="prismane_assoc"/>
    <property type="match status" value="1"/>
</dbReference>
<evidence type="ECO:0000313" key="1">
    <source>
        <dbReference type="EMBL" id="PDX58674.1"/>
    </source>
</evidence>
<dbReference type="PANTHER" id="PTHR39341">
    <property type="entry name" value="BSL7085 PROTEIN"/>
    <property type="match status" value="1"/>
</dbReference>
<comment type="caution">
    <text evidence="1">The sequence shown here is derived from an EMBL/GenBank/DDBJ whole genome shotgun (WGS) entry which is preliminary data.</text>
</comment>
<dbReference type="InterPro" id="IPR015077">
    <property type="entry name" value="DUF1858"/>
</dbReference>
<dbReference type="PANTHER" id="PTHR39341:SF1">
    <property type="entry name" value="DUF1858 DOMAIN-CONTAINING PROTEIN"/>
    <property type="match status" value="1"/>
</dbReference>
<name>A0A2A6ZBG5_9FIRM</name>
<sequence>MFDIFNMLKKEEHKDAKQVTRETIIGDILDMDQTTAPYFMEIGMHCLGCPASRGESIEEACAVHGVDCDELIEKLNEHLAAKKA</sequence>
<proteinExistence type="predicted"/>
<dbReference type="InterPro" id="IPR023883">
    <property type="entry name" value="CHP03980_redox-disulphide"/>
</dbReference>
<reference evidence="1 2" key="1">
    <citation type="journal article" date="2017" name="Front. Microbiol.">
        <title>New Insights into the Diversity of the Genus Faecalibacterium.</title>
        <authorList>
            <person name="Benevides L."/>
            <person name="Burman S."/>
            <person name="Martin R."/>
            <person name="Robert V."/>
            <person name="Thomas M."/>
            <person name="Miquel S."/>
            <person name="Chain F."/>
            <person name="Sokol H."/>
            <person name="Bermudez-Humaran L.G."/>
            <person name="Morrison M."/>
            <person name="Langella P."/>
            <person name="Azevedo V.A."/>
            <person name="Chatel J.M."/>
            <person name="Soares S."/>
        </authorList>
    </citation>
    <scope>NUCLEOTIDE SEQUENCE [LARGE SCALE GENOMIC DNA]</scope>
    <source>
        <strain evidence="2">CNCM I-4540</strain>
    </source>
</reference>
<protein>
    <submittedName>
        <fullName evidence="1">Uncharacterized protein</fullName>
    </submittedName>
</protein>
<dbReference type="SUPFAM" id="SSF140683">
    <property type="entry name" value="SP0561-like"/>
    <property type="match status" value="1"/>
</dbReference>
<dbReference type="Gene3D" id="1.10.3910.10">
    <property type="entry name" value="SP0561-like"/>
    <property type="match status" value="1"/>
</dbReference>